<evidence type="ECO:0000256" key="7">
    <source>
        <dbReference type="ARBA" id="ARBA00023004"/>
    </source>
</evidence>
<evidence type="ECO:0000256" key="4">
    <source>
        <dbReference type="ARBA" id="ARBA00022496"/>
    </source>
</evidence>
<name>A0A917EBQ6_9SPHN</name>
<accession>A0A917EBQ6</accession>
<gene>
    <name evidence="13" type="ORF">GCM10011529_30560</name>
</gene>
<evidence type="ECO:0000256" key="11">
    <source>
        <dbReference type="PROSITE-ProRule" id="PRU01360"/>
    </source>
</evidence>
<organism evidence="13 14">
    <name type="scientific">Sandarakinorhabdus glacialis</name>
    <dbReference type="NCBI Taxonomy" id="1614636"/>
    <lineage>
        <taxon>Bacteria</taxon>
        <taxon>Pseudomonadati</taxon>
        <taxon>Pseudomonadota</taxon>
        <taxon>Alphaproteobacteria</taxon>
        <taxon>Sphingomonadales</taxon>
        <taxon>Sphingosinicellaceae</taxon>
        <taxon>Sandarakinorhabdus</taxon>
    </lineage>
</organism>
<dbReference type="EMBL" id="BMJM01000018">
    <property type="protein sequence ID" value="GGE21814.1"/>
    <property type="molecule type" value="Genomic_DNA"/>
</dbReference>
<dbReference type="GO" id="GO:0015344">
    <property type="term" value="F:siderophore uptake transmembrane transporter activity"/>
    <property type="evidence" value="ECO:0007669"/>
    <property type="project" value="TreeGrafter"/>
</dbReference>
<dbReference type="InterPro" id="IPR036942">
    <property type="entry name" value="Beta-barrel_TonB_sf"/>
</dbReference>
<evidence type="ECO:0000256" key="10">
    <source>
        <dbReference type="ARBA" id="ARBA00023237"/>
    </source>
</evidence>
<comment type="similarity">
    <text evidence="11">Belongs to the TonB-dependent receptor family.</text>
</comment>
<keyword evidence="2 11" id="KW-0813">Transport</keyword>
<dbReference type="InterPro" id="IPR037066">
    <property type="entry name" value="Plug_dom_sf"/>
</dbReference>
<comment type="subcellular location">
    <subcellularLocation>
        <location evidence="1 11">Cell outer membrane</location>
        <topology evidence="1 11">Multi-pass membrane protein</topology>
    </subcellularLocation>
</comment>
<keyword evidence="3 11" id="KW-1134">Transmembrane beta strand</keyword>
<dbReference type="Gene3D" id="2.40.170.20">
    <property type="entry name" value="TonB-dependent receptor, beta-barrel domain"/>
    <property type="match status" value="1"/>
</dbReference>
<evidence type="ECO:0000256" key="6">
    <source>
        <dbReference type="ARBA" id="ARBA00022729"/>
    </source>
</evidence>
<keyword evidence="14" id="KW-1185">Reference proteome</keyword>
<dbReference type="InterPro" id="IPR039426">
    <property type="entry name" value="TonB-dep_rcpt-like"/>
</dbReference>
<proteinExistence type="inferred from homology"/>
<evidence type="ECO:0000313" key="14">
    <source>
        <dbReference type="Proteomes" id="UP000635071"/>
    </source>
</evidence>
<keyword evidence="9 11" id="KW-0472">Membrane</keyword>
<evidence type="ECO:0000256" key="2">
    <source>
        <dbReference type="ARBA" id="ARBA00022448"/>
    </source>
</evidence>
<dbReference type="Gene3D" id="2.170.130.10">
    <property type="entry name" value="TonB-dependent receptor, plug domain"/>
    <property type="match status" value="1"/>
</dbReference>
<dbReference type="InterPro" id="IPR012910">
    <property type="entry name" value="Plug_dom"/>
</dbReference>
<keyword evidence="10 11" id="KW-0998">Cell outer membrane</keyword>
<evidence type="ECO:0000256" key="9">
    <source>
        <dbReference type="ARBA" id="ARBA00023136"/>
    </source>
</evidence>
<keyword evidence="5 11" id="KW-0812">Transmembrane</keyword>
<dbReference type="Proteomes" id="UP000635071">
    <property type="component" value="Unassembled WGS sequence"/>
</dbReference>
<evidence type="ECO:0000256" key="1">
    <source>
        <dbReference type="ARBA" id="ARBA00004571"/>
    </source>
</evidence>
<feature type="domain" description="TonB-dependent receptor plug" evidence="12">
    <location>
        <begin position="5"/>
        <end position="65"/>
    </location>
</feature>
<keyword evidence="4" id="KW-0410">Iron transport</keyword>
<dbReference type="PROSITE" id="PS52016">
    <property type="entry name" value="TONB_DEPENDENT_REC_3"/>
    <property type="match status" value="1"/>
</dbReference>
<reference evidence="13" key="2">
    <citation type="submission" date="2020-09" db="EMBL/GenBank/DDBJ databases">
        <authorList>
            <person name="Sun Q."/>
            <person name="Zhou Y."/>
        </authorList>
    </citation>
    <scope>NUCLEOTIDE SEQUENCE</scope>
    <source>
        <strain evidence="13">CGMCC 1.15519</strain>
    </source>
</reference>
<dbReference type="AlphaFoldDB" id="A0A917EBQ6"/>
<protein>
    <recommendedName>
        <fullName evidence="12">TonB-dependent receptor plug domain-containing protein</fullName>
    </recommendedName>
</protein>
<keyword evidence="7" id="KW-0408">Iron</keyword>
<dbReference type="PANTHER" id="PTHR32552:SF89">
    <property type="entry name" value="CATECHOLATE SIDEROPHORE RECEPTOR FIU"/>
    <property type="match status" value="1"/>
</dbReference>
<reference evidence="13" key="1">
    <citation type="journal article" date="2014" name="Int. J. Syst. Evol. Microbiol.">
        <title>Complete genome sequence of Corynebacterium casei LMG S-19264T (=DSM 44701T), isolated from a smear-ripened cheese.</title>
        <authorList>
            <consortium name="US DOE Joint Genome Institute (JGI-PGF)"/>
            <person name="Walter F."/>
            <person name="Albersmeier A."/>
            <person name="Kalinowski J."/>
            <person name="Ruckert C."/>
        </authorList>
    </citation>
    <scope>NUCLEOTIDE SEQUENCE</scope>
    <source>
        <strain evidence="13">CGMCC 1.15519</strain>
    </source>
</reference>
<comment type="caution">
    <text evidence="13">The sequence shown here is derived from an EMBL/GenBank/DDBJ whole genome shotgun (WGS) entry which is preliminary data.</text>
</comment>
<evidence type="ECO:0000256" key="5">
    <source>
        <dbReference type="ARBA" id="ARBA00022692"/>
    </source>
</evidence>
<dbReference type="PANTHER" id="PTHR32552">
    <property type="entry name" value="FERRICHROME IRON RECEPTOR-RELATED"/>
    <property type="match status" value="1"/>
</dbReference>
<sequence length="181" mass="19244">MGAGEGGNPLGDRPFIRGFDSQASTFLDGVRDIGAQSREVFAIEQIEVVKGSDSVNGGRGGAGGTLNLISKLPTPDRFVAVSGAVGNADYKRVTADINQPINDFVGVRINGMWHDQDIAGRDAVNASRWGIAPSIKLGLTGPTSLTISYYHLTTDELPDSGIPYLLRWSRKTGQGVKLFPI</sequence>
<evidence type="ECO:0000313" key="13">
    <source>
        <dbReference type="EMBL" id="GGE21814.1"/>
    </source>
</evidence>
<keyword evidence="8" id="KW-0406">Ion transport</keyword>
<dbReference type="SUPFAM" id="SSF56935">
    <property type="entry name" value="Porins"/>
    <property type="match status" value="1"/>
</dbReference>
<evidence type="ECO:0000259" key="12">
    <source>
        <dbReference type="Pfam" id="PF07715"/>
    </source>
</evidence>
<evidence type="ECO:0000256" key="3">
    <source>
        <dbReference type="ARBA" id="ARBA00022452"/>
    </source>
</evidence>
<evidence type="ECO:0000256" key="8">
    <source>
        <dbReference type="ARBA" id="ARBA00023065"/>
    </source>
</evidence>
<dbReference type="Pfam" id="PF07715">
    <property type="entry name" value="Plug"/>
    <property type="match status" value="1"/>
</dbReference>
<dbReference type="GO" id="GO:0009279">
    <property type="term" value="C:cell outer membrane"/>
    <property type="evidence" value="ECO:0007669"/>
    <property type="project" value="UniProtKB-SubCell"/>
</dbReference>
<keyword evidence="6" id="KW-0732">Signal</keyword>